<dbReference type="AlphaFoldDB" id="A0A0P1A5W3"/>
<keyword evidence="2" id="KW-1185">Reference proteome</keyword>
<reference evidence="2" key="1">
    <citation type="submission" date="2014-09" db="EMBL/GenBank/DDBJ databases">
        <authorList>
            <person name="Sharma Rahul"/>
            <person name="Thines Marco"/>
        </authorList>
    </citation>
    <scope>NUCLEOTIDE SEQUENCE [LARGE SCALE GENOMIC DNA]</scope>
</reference>
<evidence type="ECO:0000313" key="2">
    <source>
        <dbReference type="Proteomes" id="UP000054928"/>
    </source>
</evidence>
<name>A0A0P1A5W3_PLAHL</name>
<sequence>MFTLSIQLSAESLNTLVTIASSKDMCPIVLDSDFQSDFSCALEDAPNDTIAVADIYPTTILKRFHAAGKIQNLMQDTNDLGDDVIEE</sequence>
<dbReference type="EMBL" id="CCYD01000109">
    <property type="protein sequence ID" value="CEG35944.1"/>
    <property type="molecule type" value="Genomic_DNA"/>
</dbReference>
<dbReference type="Proteomes" id="UP000054928">
    <property type="component" value="Unassembled WGS sequence"/>
</dbReference>
<protein>
    <submittedName>
        <fullName evidence="1">Uncharacterized protein</fullName>
    </submittedName>
</protein>
<organism evidence="1 2">
    <name type="scientific">Plasmopara halstedii</name>
    <name type="common">Downy mildew of sunflower</name>
    <dbReference type="NCBI Taxonomy" id="4781"/>
    <lineage>
        <taxon>Eukaryota</taxon>
        <taxon>Sar</taxon>
        <taxon>Stramenopiles</taxon>
        <taxon>Oomycota</taxon>
        <taxon>Peronosporomycetes</taxon>
        <taxon>Peronosporales</taxon>
        <taxon>Peronosporaceae</taxon>
        <taxon>Plasmopara</taxon>
    </lineage>
</organism>
<proteinExistence type="predicted"/>
<evidence type="ECO:0000313" key="1">
    <source>
        <dbReference type="EMBL" id="CEG35944.1"/>
    </source>
</evidence>
<dbReference type="RefSeq" id="XP_036262984.1">
    <property type="nucleotide sequence ID" value="XM_036407582.1"/>
</dbReference>
<dbReference type="GeneID" id="59052762"/>
<accession>A0A0P1A5W3</accession>